<dbReference type="EMBL" id="CM039177">
    <property type="protein sequence ID" value="KAH9700401.1"/>
    <property type="molecule type" value="Genomic_DNA"/>
</dbReference>
<proteinExistence type="predicted"/>
<reference evidence="2" key="1">
    <citation type="journal article" date="2023" name="Hortic. Res.">
        <title>A chromosome-level phased genome enabling allele-level studies in sweet orange: a case study on citrus Huanglongbing tolerance.</title>
        <authorList>
            <person name="Wu B."/>
            <person name="Yu Q."/>
            <person name="Deng Z."/>
            <person name="Duan Y."/>
            <person name="Luo F."/>
            <person name="Gmitter F. Jr."/>
        </authorList>
    </citation>
    <scope>NUCLEOTIDE SEQUENCE [LARGE SCALE GENOMIC DNA]</scope>
    <source>
        <strain evidence="2">cv. Valencia</strain>
    </source>
</reference>
<accession>A0ACB8IVN9</accession>
<evidence type="ECO:0000313" key="2">
    <source>
        <dbReference type="Proteomes" id="UP000829398"/>
    </source>
</evidence>
<comment type="caution">
    <text evidence="1">The sequence shown here is derived from an EMBL/GenBank/DDBJ whole genome shotgun (WGS) entry which is preliminary data.</text>
</comment>
<sequence length="488" mass="52819">MEKSGYGRDGIYRSLRPALVLPQDPNLSMVHFLFRSSASYGSKSALIDSDSGECLTFSQFKSIVIKVSHGFRHLGVTKHDVVLIFAPNSIQFPICLLGVIAIGGIATTANPVYTVSELSKQVKDSSPKLVVTVPELGERVKDFNIPAVLLGSNHIVSPRGLRSHSKIVYFDELIELSGNASNFPDVSVKQTDTAALLYSSGTTGVGKGVILTHKNFIASSLMTAMDQELAGALDYVTLCVLPMFHVFGLSFVVYAQLQKGNCVVSMREFELEMALRAIEKYSVTHWWVVPPIILALAKNVSLVKKFDLSSLKGIGSGAAPLRKELVEECSKNLPTVTVFQGYGMTETCGVVTVENPLLGVQNSGSTGTLVAGVEAQIVCVDTLKPLPPNQVGELWVRGPILMPGDLGYFDEHGQLFIVDRIKELIKCNGFQVELEGVLVSHPEILDAVVIPFPDPEAGEVPIAYVVRSPNSSLTKEDVQKFVANDSQL</sequence>
<organism evidence="1 2">
    <name type="scientific">Citrus sinensis</name>
    <name type="common">Sweet orange</name>
    <name type="synonym">Citrus aurantium var. sinensis</name>
    <dbReference type="NCBI Taxonomy" id="2711"/>
    <lineage>
        <taxon>Eukaryota</taxon>
        <taxon>Viridiplantae</taxon>
        <taxon>Streptophyta</taxon>
        <taxon>Embryophyta</taxon>
        <taxon>Tracheophyta</taxon>
        <taxon>Spermatophyta</taxon>
        <taxon>Magnoliopsida</taxon>
        <taxon>eudicotyledons</taxon>
        <taxon>Gunneridae</taxon>
        <taxon>Pentapetalae</taxon>
        <taxon>rosids</taxon>
        <taxon>malvids</taxon>
        <taxon>Sapindales</taxon>
        <taxon>Rutaceae</taxon>
        <taxon>Aurantioideae</taxon>
        <taxon>Citrus</taxon>
    </lineage>
</organism>
<dbReference type="Proteomes" id="UP000829398">
    <property type="component" value="Chromosome 8"/>
</dbReference>
<gene>
    <name evidence="1" type="ORF">KPL71_024680</name>
</gene>
<protein>
    <submittedName>
        <fullName evidence="1">4-coumarate--CoA ligase-like 7</fullName>
    </submittedName>
</protein>
<keyword evidence="2" id="KW-1185">Reference proteome</keyword>
<evidence type="ECO:0000313" key="1">
    <source>
        <dbReference type="EMBL" id="KAH9700401.1"/>
    </source>
</evidence>
<name>A0ACB8IVN9_CITSI</name>